<gene>
    <name evidence="1" type="ORF">GAK30_01357</name>
</gene>
<evidence type="ECO:0008006" key="3">
    <source>
        <dbReference type="Google" id="ProtNLM"/>
    </source>
</evidence>
<comment type="caution">
    <text evidence="1">The sequence shown here is derived from an EMBL/GenBank/DDBJ whole genome shotgun (WGS) entry which is preliminary data.</text>
</comment>
<accession>A0A7V8FQ49</accession>
<name>A0A7V8FQ49_9BURK</name>
<sequence>MADYVIRVVLHDQASEADYETLRTQLATRGVVDYVQTTDSKWCRLPPAEFVYKGPENVTQVRDAIYTLATQIKRSTVFVTISGGSAFLGLEQIAEPVSTVPS</sequence>
<dbReference type="AlphaFoldDB" id="A0A7V8FQ49"/>
<dbReference type="Proteomes" id="UP000461670">
    <property type="component" value="Unassembled WGS sequence"/>
</dbReference>
<evidence type="ECO:0000313" key="1">
    <source>
        <dbReference type="EMBL" id="KAF1022212.1"/>
    </source>
</evidence>
<dbReference type="EMBL" id="WNDQ01000014">
    <property type="protein sequence ID" value="KAF1022212.1"/>
    <property type="molecule type" value="Genomic_DNA"/>
</dbReference>
<protein>
    <recommendedName>
        <fullName evidence="3">DUF2622 domain-containing protein</fullName>
    </recommendedName>
</protein>
<organism evidence="1 2">
    <name type="scientific">Paracidovorax wautersii</name>
    <dbReference type="NCBI Taxonomy" id="1177982"/>
    <lineage>
        <taxon>Bacteria</taxon>
        <taxon>Pseudomonadati</taxon>
        <taxon>Pseudomonadota</taxon>
        <taxon>Betaproteobacteria</taxon>
        <taxon>Burkholderiales</taxon>
        <taxon>Comamonadaceae</taxon>
        <taxon>Paracidovorax</taxon>
    </lineage>
</organism>
<evidence type="ECO:0000313" key="2">
    <source>
        <dbReference type="Proteomes" id="UP000461670"/>
    </source>
</evidence>
<proteinExistence type="predicted"/>
<reference evidence="2" key="1">
    <citation type="journal article" date="2020" name="MBio">
        <title>Horizontal gene transfer to a defensive symbiont with a reduced genome amongst a multipartite beetle microbiome.</title>
        <authorList>
            <person name="Waterworth S.C."/>
            <person name="Florez L.V."/>
            <person name="Rees E.R."/>
            <person name="Hertweck C."/>
            <person name="Kaltenpoth M."/>
            <person name="Kwan J.C."/>
        </authorList>
    </citation>
    <scope>NUCLEOTIDE SEQUENCE [LARGE SCALE GENOMIC DNA]</scope>
</reference>